<dbReference type="Pfam" id="PF00190">
    <property type="entry name" value="Cupin_1"/>
    <property type="match status" value="1"/>
</dbReference>
<dbReference type="InterPro" id="IPR006045">
    <property type="entry name" value="Cupin_1"/>
</dbReference>
<evidence type="ECO:0000259" key="7">
    <source>
        <dbReference type="SMART" id="SM00835"/>
    </source>
</evidence>
<accession>A0ABR4PM72</accession>
<dbReference type="InterPro" id="IPR014710">
    <property type="entry name" value="RmlC-like_jellyroll"/>
</dbReference>
<keyword evidence="4" id="KW-0479">Metal-binding</keyword>
<dbReference type="SUPFAM" id="SSF51182">
    <property type="entry name" value="RmlC-like cupins"/>
    <property type="match status" value="1"/>
</dbReference>
<proteinExistence type="inferred from homology"/>
<organism evidence="8 9">
    <name type="scientific">Phlyctema vagabunda</name>
    <dbReference type="NCBI Taxonomy" id="108571"/>
    <lineage>
        <taxon>Eukaryota</taxon>
        <taxon>Fungi</taxon>
        <taxon>Dikarya</taxon>
        <taxon>Ascomycota</taxon>
        <taxon>Pezizomycotina</taxon>
        <taxon>Leotiomycetes</taxon>
        <taxon>Helotiales</taxon>
        <taxon>Dermateaceae</taxon>
        <taxon>Phlyctema</taxon>
    </lineage>
</organism>
<evidence type="ECO:0000256" key="2">
    <source>
        <dbReference type="ARBA" id="ARBA00007456"/>
    </source>
</evidence>
<comment type="similarity">
    <text evidence="2">Belongs to the germin family.</text>
</comment>
<feature type="signal peptide" evidence="6">
    <location>
        <begin position="1"/>
        <end position="18"/>
    </location>
</feature>
<name>A0ABR4PM72_9HELO</name>
<dbReference type="PRINTS" id="PR00325">
    <property type="entry name" value="GERMIN"/>
</dbReference>
<dbReference type="SMART" id="SM00835">
    <property type="entry name" value="Cupin_1"/>
    <property type="match status" value="1"/>
</dbReference>
<comment type="caution">
    <text evidence="8">The sequence shown here is derived from an EMBL/GenBank/DDBJ whole genome shotgun (WGS) entry which is preliminary data.</text>
</comment>
<evidence type="ECO:0000313" key="9">
    <source>
        <dbReference type="Proteomes" id="UP001629113"/>
    </source>
</evidence>
<feature type="domain" description="Cupin type-1" evidence="7">
    <location>
        <begin position="53"/>
        <end position="197"/>
    </location>
</feature>
<keyword evidence="3" id="KW-0964">Secreted</keyword>
<evidence type="ECO:0000256" key="4">
    <source>
        <dbReference type="ARBA" id="ARBA00022723"/>
    </source>
</evidence>
<dbReference type="InterPro" id="IPR011051">
    <property type="entry name" value="RmlC_Cupin_sf"/>
</dbReference>
<dbReference type="EMBL" id="JBFCZG010000003">
    <property type="protein sequence ID" value="KAL3424192.1"/>
    <property type="molecule type" value="Genomic_DNA"/>
</dbReference>
<evidence type="ECO:0000256" key="1">
    <source>
        <dbReference type="ARBA" id="ARBA00004613"/>
    </source>
</evidence>
<sequence>MISKIYLVVGVLVGAVAAVDKTVDPDKVAALKLSATDLDRAQEQLATDEDWLFDFNSQPLYTYSPGSVVNANAATFPAMTGHGMTVAMLNLGPCAMLPPHYHPRATNMVVAIEGTTNTYMVQENGARTVAETLTPGKMTIFPKGSLHTMQNTGCGNATLVSSLNSEDTGTLNILNGLWSVPHDMILAAFGHGAAVNLTAYGQSIPPPGTGSVLGSAQCLEACRKQEQYVQEYP</sequence>
<dbReference type="InterPro" id="IPR001929">
    <property type="entry name" value="Germin"/>
</dbReference>
<evidence type="ECO:0000313" key="8">
    <source>
        <dbReference type="EMBL" id="KAL3424192.1"/>
    </source>
</evidence>
<keyword evidence="9" id="KW-1185">Reference proteome</keyword>
<feature type="chain" id="PRO_5047444273" evidence="6">
    <location>
        <begin position="19"/>
        <end position="233"/>
    </location>
</feature>
<reference evidence="8 9" key="1">
    <citation type="submission" date="2024-06" db="EMBL/GenBank/DDBJ databases">
        <title>Complete genome of Phlyctema vagabunda strain 19-DSS-EL-015.</title>
        <authorList>
            <person name="Fiorenzani C."/>
        </authorList>
    </citation>
    <scope>NUCLEOTIDE SEQUENCE [LARGE SCALE GENOMIC DNA]</scope>
    <source>
        <strain evidence="8 9">19-DSS-EL-015</strain>
    </source>
</reference>
<evidence type="ECO:0000256" key="6">
    <source>
        <dbReference type="SAM" id="SignalP"/>
    </source>
</evidence>
<comment type="subcellular location">
    <subcellularLocation>
        <location evidence="1">Secreted</location>
    </subcellularLocation>
</comment>
<evidence type="ECO:0000256" key="5">
    <source>
        <dbReference type="ARBA" id="ARBA00023211"/>
    </source>
</evidence>
<gene>
    <name evidence="8" type="ORF">PVAG01_03473</name>
</gene>
<keyword evidence="6" id="KW-0732">Signal</keyword>
<dbReference type="Gene3D" id="2.60.120.10">
    <property type="entry name" value="Jelly Rolls"/>
    <property type="match status" value="1"/>
</dbReference>
<protein>
    <submittedName>
        <fullName evidence="8">Spherulin-1A</fullName>
    </submittedName>
</protein>
<dbReference type="Proteomes" id="UP001629113">
    <property type="component" value="Unassembled WGS sequence"/>
</dbReference>
<dbReference type="CDD" id="cd02241">
    <property type="entry name" value="cupin_OxOx"/>
    <property type="match status" value="1"/>
</dbReference>
<keyword evidence="5" id="KW-0464">Manganese</keyword>
<dbReference type="PANTHER" id="PTHR31238">
    <property type="entry name" value="GERMIN-LIKE PROTEIN SUBFAMILY 3 MEMBER 3"/>
    <property type="match status" value="1"/>
</dbReference>
<evidence type="ECO:0000256" key="3">
    <source>
        <dbReference type="ARBA" id="ARBA00022525"/>
    </source>
</evidence>